<gene>
    <name evidence="8" type="ORF">GCM10023188_11550</name>
</gene>
<dbReference type="InterPro" id="IPR000572">
    <property type="entry name" value="OxRdtase_Mopterin-bd_dom"/>
</dbReference>
<evidence type="ECO:0000256" key="1">
    <source>
        <dbReference type="ARBA" id="ARBA00001924"/>
    </source>
</evidence>
<dbReference type="InterPro" id="IPR036374">
    <property type="entry name" value="OxRdtase_Mopterin-bd_sf"/>
</dbReference>
<evidence type="ECO:0000256" key="5">
    <source>
        <dbReference type="SAM" id="SignalP"/>
    </source>
</evidence>
<feature type="chain" id="PRO_5046689789" evidence="5">
    <location>
        <begin position="20"/>
        <end position="400"/>
    </location>
</feature>
<proteinExistence type="predicted"/>
<dbReference type="Pfam" id="PF03404">
    <property type="entry name" value="Mo-co_dimer"/>
    <property type="match status" value="1"/>
</dbReference>
<dbReference type="SUPFAM" id="SSF56524">
    <property type="entry name" value="Oxidoreductase molybdopterin-binding domain"/>
    <property type="match status" value="1"/>
</dbReference>
<dbReference type="CDD" id="cd02110">
    <property type="entry name" value="SO_family_Moco_dimer"/>
    <property type="match status" value="1"/>
</dbReference>
<dbReference type="Pfam" id="PF00174">
    <property type="entry name" value="Oxidored_molyb"/>
    <property type="match status" value="1"/>
</dbReference>
<evidence type="ECO:0000313" key="9">
    <source>
        <dbReference type="Proteomes" id="UP001500552"/>
    </source>
</evidence>
<evidence type="ECO:0000259" key="6">
    <source>
        <dbReference type="Pfam" id="PF00174"/>
    </source>
</evidence>
<sequence length="400" mass="43693">MARGVLFTLSLAFGRSAMSAETLQAAAKAGALKPDGFQMKGKHPDLVVLSDRPWNVDTPPHLLDAPVTSTAHAFIRNNGLVPEEIDAATWTLTIDGESAVNRKVYTLDELKSNFKHYTYQLQLECGGNGRGEFSPPGKGNQWGNGAIHCCQWTGVRVKDVLAAAGIKPDAVYVAYYGKDRHISGDPKKVPISRGVPVNKALENESLLAWAMNGKDIPLIHGYPLRLVFGGWPASASGKWVNRLVIRNKVHDGPKMTHGSYMVPAQPIAPGAPAPADKDMKIIESMPVRSLISYPKTGAILQNKKTLNLRGHAWAGDLEVKEMHVSTDFGATWQLCKLEKPVNRLAWQDWSTKVTFPSAGYYEIWARATDSLGKMQPMVVPAWNPGGYLNNACHRIAVQVA</sequence>
<comment type="caution">
    <text evidence="8">The sequence shown here is derived from an EMBL/GenBank/DDBJ whole genome shotgun (WGS) entry which is preliminary data.</text>
</comment>
<organism evidence="8 9">
    <name type="scientific">Pontibacter saemangeumensis</name>
    <dbReference type="NCBI Taxonomy" id="1084525"/>
    <lineage>
        <taxon>Bacteria</taxon>
        <taxon>Pseudomonadati</taxon>
        <taxon>Bacteroidota</taxon>
        <taxon>Cytophagia</taxon>
        <taxon>Cytophagales</taxon>
        <taxon>Hymenobacteraceae</taxon>
        <taxon>Pontibacter</taxon>
    </lineage>
</organism>
<accession>A0ABP8LGB5</accession>
<evidence type="ECO:0000256" key="3">
    <source>
        <dbReference type="ARBA" id="ARBA00022723"/>
    </source>
</evidence>
<feature type="domain" description="Oxidoreductase molybdopterin-binding" evidence="6">
    <location>
        <begin position="80"/>
        <end position="252"/>
    </location>
</feature>
<keyword evidence="2" id="KW-0500">Molybdenum</keyword>
<evidence type="ECO:0000256" key="4">
    <source>
        <dbReference type="ARBA" id="ARBA00023002"/>
    </source>
</evidence>
<evidence type="ECO:0000256" key="2">
    <source>
        <dbReference type="ARBA" id="ARBA00022505"/>
    </source>
</evidence>
<feature type="signal peptide" evidence="5">
    <location>
        <begin position="1"/>
        <end position="19"/>
    </location>
</feature>
<dbReference type="PRINTS" id="PR00407">
    <property type="entry name" value="EUMOPTERIN"/>
</dbReference>
<keyword evidence="4" id="KW-0560">Oxidoreductase</keyword>
<keyword evidence="5" id="KW-0732">Signal</keyword>
<comment type="cofactor">
    <cofactor evidence="1">
        <name>Mo-molybdopterin</name>
        <dbReference type="ChEBI" id="CHEBI:71302"/>
    </cofactor>
</comment>
<dbReference type="Gene3D" id="3.90.420.10">
    <property type="entry name" value="Oxidoreductase, molybdopterin-binding domain"/>
    <property type="match status" value="1"/>
</dbReference>
<dbReference type="SUPFAM" id="SSF81296">
    <property type="entry name" value="E set domains"/>
    <property type="match status" value="1"/>
</dbReference>
<keyword evidence="9" id="KW-1185">Reference proteome</keyword>
<dbReference type="InterPro" id="IPR014756">
    <property type="entry name" value="Ig_E-set"/>
</dbReference>
<keyword evidence="3" id="KW-0479">Metal-binding</keyword>
<protein>
    <submittedName>
        <fullName evidence="8">Sulfite oxidase</fullName>
    </submittedName>
</protein>
<dbReference type="PANTHER" id="PTHR19372">
    <property type="entry name" value="SULFITE REDUCTASE"/>
    <property type="match status" value="1"/>
</dbReference>
<dbReference type="InterPro" id="IPR005066">
    <property type="entry name" value="MoCF_OxRdtse_dimer"/>
</dbReference>
<dbReference type="InterPro" id="IPR008335">
    <property type="entry name" value="Mopterin_OxRdtase_euk"/>
</dbReference>
<feature type="domain" description="Moybdenum cofactor oxidoreductase dimerisation" evidence="7">
    <location>
        <begin position="280"/>
        <end position="399"/>
    </location>
</feature>
<dbReference type="PANTHER" id="PTHR19372:SF7">
    <property type="entry name" value="SULFITE OXIDASE, MITOCHONDRIAL"/>
    <property type="match status" value="1"/>
</dbReference>
<dbReference type="Proteomes" id="UP001500552">
    <property type="component" value="Unassembled WGS sequence"/>
</dbReference>
<name>A0ABP8LGB5_9BACT</name>
<dbReference type="Gene3D" id="2.60.40.650">
    <property type="match status" value="1"/>
</dbReference>
<reference evidence="9" key="1">
    <citation type="journal article" date="2019" name="Int. J. Syst. Evol. Microbiol.">
        <title>The Global Catalogue of Microorganisms (GCM) 10K type strain sequencing project: providing services to taxonomists for standard genome sequencing and annotation.</title>
        <authorList>
            <consortium name="The Broad Institute Genomics Platform"/>
            <consortium name="The Broad Institute Genome Sequencing Center for Infectious Disease"/>
            <person name="Wu L."/>
            <person name="Ma J."/>
        </authorList>
    </citation>
    <scope>NUCLEOTIDE SEQUENCE [LARGE SCALE GENOMIC DNA]</scope>
    <source>
        <strain evidence="9">JCM 17926</strain>
    </source>
</reference>
<dbReference type="EMBL" id="BAABHC010000004">
    <property type="protein sequence ID" value="GAA4427906.1"/>
    <property type="molecule type" value="Genomic_DNA"/>
</dbReference>
<evidence type="ECO:0000313" key="8">
    <source>
        <dbReference type="EMBL" id="GAA4427906.1"/>
    </source>
</evidence>
<evidence type="ECO:0000259" key="7">
    <source>
        <dbReference type="Pfam" id="PF03404"/>
    </source>
</evidence>